<dbReference type="EMBL" id="CP003349">
    <property type="protein sequence ID" value="AFD08615.1"/>
    <property type="molecule type" value="Genomic_DNA"/>
</dbReference>
<dbReference type="eggNOG" id="ENOG5033PGH">
    <property type="taxonomic scope" value="Bacteria"/>
</dbReference>
<proteinExistence type="predicted"/>
<evidence type="ECO:0000313" key="3">
    <source>
        <dbReference type="Proteomes" id="UP000007590"/>
    </source>
</evidence>
<feature type="transmembrane region" description="Helical" evidence="1">
    <location>
        <begin position="57"/>
        <end position="76"/>
    </location>
</feature>
<name>H8KLB3_SOLCM</name>
<dbReference type="AlphaFoldDB" id="H8KLB3"/>
<organism evidence="2 3">
    <name type="scientific">Solitalea canadensis (strain ATCC 29591 / DSM 3403 / JCM 21819 / LMG 8368 / NBRC 15130 / NCIMB 12057 / USAM 9D)</name>
    <name type="common">Flexibacter canadensis</name>
    <dbReference type="NCBI Taxonomy" id="929556"/>
    <lineage>
        <taxon>Bacteria</taxon>
        <taxon>Pseudomonadati</taxon>
        <taxon>Bacteroidota</taxon>
        <taxon>Sphingobacteriia</taxon>
        <taxon>Sphingobacteriales</taxon>
        <taxon>Sphingobacteriaceae</taxon>
        <taxon>Solitalea</taxon>
    </lineage>
</organism>
<dbReference type="Proteomes" id="UP000007590">
    <property type="component" value="Chromosome"/>
</dbReference>
<keyword evidence="1" id="KW-0472">Membrane</keyword>
<reference evidence="2" key="1">
    <citation type="submission" date="2012-02" db="EMBL/GenBank/DDBJ databases">
        <title>The complete genome of Solitalea canadensis DSM 3403.</title>
        <authorList>
            <consortium name="US DOE Joint Genome Institute (JGI-PGF)"/>
            <person name="Lucas S."/>
            <person name="Copeland A."/>
            <person name="Lapidus A."/>
            <person name="Glavina del Rio T."/>
            <person name="Dalin E."/>
            <person name="Tice H."/>
            <person name="Bruce D."/>
            <person name="Goodwin L."/>
            <person name="Pitluck S."/>
            <person name="Peters L."/>
            <person name="Ovchinnikova G."/>
            <person name="Lu M."/>
            <person name="Kyrpides N."/>
            <person name="Mavromatis K."/>
            <person name="Ivanova N."/>
            <person name="Brettin T."/>
            <person name="Detter J.C."/>
            <person name="Han C."/>
            <person name="Larimer F."/>
            <person name="Land M."/>
            <person name="Hauser L."/>
            <person name="Markowitz V."/>
            <person name="Cheng J.-F."/>
            <person name="Hugenholtz P."/>
            <person name="Woyke T."/>
            <person name="Wu D."/>
            <person name="Spring S."/>
            <person name="Schroeder M."/>
            <person name="Kopitz M."/>
            <person name="Brambilla E."/>
            <person name="Klenk H.-P."/>
            <person name="Eisen J.A."/>
        </authorList>
    </citation>
    <scope>NUCLEOTIDE SEQUENCE</scope>
    <source>
        <strain evidence="2">DSM 3403</strain>
    </source>
</reference>
<dbReference type="KEGG" id="scn:Solca_3611"/>
<gene>
    <name evidence="2" type="ordered locus">Solca_3611</name>
</gene>
<evidence type="ECO:0000256" key="1">
    <source>
        <dbReference type="SAM" id="Phobius"/>
    </source>
</evidence>
<keyword evidence="1" id="KW-0812">Transmembrane</keyword>
<keyword evidence="3" id="KW-1185">Reference proteome</keyword>
<sequence>MKIQCKNCLSMEAIEIPDFSQSEKQLLSELTFKSRIQSVKYIIENYNLNTIPNTNKIFMKSLVTTFFLLFASVTCFSQSIDFENKYNTLMENLESENWVKSEQFCKDLLKYAESVDSMQTEKRVLRYIYIYSNAGLLNERKITKEEALKRTKYLRGEEMIMPAHPFNSNCYTNCIHITEEDNNTFFSGVNNSTATQIFSFEYVKIEKGIKESKNELEGKLITLKGTLNEISVEGNMLPRFKLKFINGDYKVE</sequence>
<protein>
    <submittedName>
        <fullName evidence="2">Uncharacterized protein</fullName>
    </submittedName>
</protein>
<keyword evidence="1" id="KW-1133">Transmembrane helix</keyword>
<dbReference type="STRING" id="929556.Solca_3611"/>
<accession>H8KLB3</accession>
<evidence type="ECO:0000313" key="2">
    <source>
        <dbReference type="EMBL" id="AFD08615.1"/>
    </source>
</evidence>
<dbReference type="HOGENOM" id="CLU_1102228_0_0_10"/>